<sequence>MWRPAGRVARNQQRRPASTALHLRTIAADFHRDTVPSARRRRATIPQVSAVMHTLMRAAAPDIAQQFARGGLFMAGRHARPARMASRELWRARWASARGVCRPMIFQGFCRFSFSDLKFKTLDTIQAIRIDQIRKTLALIPLLGIRIRPPARQRKNIE</sequence>
<name>A0A2Z6ZST0_9LAMI</name>
<reference evidence="1 2" key="1">
    <citation type="journal article" date="2015" name="Proc. Natl. Acad. Sci. U.S.A.">
        <title>The resurrection genome of Boea hygrometrica: A blueprint for survival of dehydration.</title>
        <authorList>
            <person name="Xiao L."/>
            <person name="Yang G."/>
            <person name="Zhang L."/>
            <person name="Yang X."/>
            <person name="Zhao S."/>
            <person name="Ji Z."/>
            <person name="Zhou Q."/>
            <person name="Hu M."/>
            <person name="Wang Y."/>
            <person name="Chen M."/>
            <person name="Xu Y."/>
            <person name="Jin H."/>
            <person name="Xiao X."/>
            <person name="Hu G."/>
            <person name="Bao F."/>
            <person name="Hu Y."/>
            <person name="Wan P."/>
            <person name="Li L."/>
            <person name="Deng X."/>
            <person name="Kuang T."/>
            <person name="Xiang C."/>
            <person name="Zhu J.K."/>
            <person name="Oliver M.J."/>
            <person name="He Y."/>
        </authorList>
    </citation>
    <scope>NUCLEOTIDE SEQUENCE [LARGE SCALE GENOMIC DNA]</scope>
    <source>
        <strain evidence="2">cv. XS01</strain>
    </source>
</reference>
<dbReference type="AlphaFoldDB" id="A0A2Z6ZST0"/>
<evidence type="ECO:0000313" key="2">
    <source>
        <dbReference type="Proteomes" id="UP000250235"/>
    </source>
</evidence>
<dbReference type="EMBL" id="KV140166">
    <property type="protein sequence ID" value="KZT76232.1"/>
    <property type="molecule type" value="Genomic_DNA"/>
</dbReference>
<dbReference type="Proteomes" id="UP000250235">
    <property type="component" value="Unassembled WGS sequence"/>
</dbReference>
<protein>
    <submittedName>
        <fullName evidence="1">Uncharacterized protein</fullName>
    </submittedName>
</protein>
<evidence type="ECO:0000313" key="1">
    <source>
        <dbReference type="EMBL" id="KZT76232.1"/>
    </source>
</evidence>
<organism evidence="1 2">
    <name type="scientific">Dorcoceras hygrometricum</name>
    <dbReference type="NCBI Taxonomy" id="472368"/>
    <lineage>
        <taxon>Eukaryota</taxon>
        <taxon>Viridiplantae</taxon>
        <taxon>Streptophyta</taxon>
        <taxon>Embryophyta</taxon>
        <taxon>Tracheophyta</taxon>
        <taxon>Spermatophyta</taxon>
        <taxon>Magnoliopsida</taxon>
        <taxon>eudicotyledons</taxon>
        <taxon>Gunneridae</taxon>
        <taxon>Pentapetalae</taxon>
        <taxon>asterids</taxon>
        <taxon>lamiids</taxon>
        <taxon>Lamiales</taxon>
        <taxon>Gesneriaceae</taxon>
        <taxon>Didymocarpoideae</taxon>
        <taxon>Trichosporeae</taxon>
        <taxon>Loxocarpinae</taxon>
        <taxon>Dorcoceras</taxon>
    </lineage>
</organism>
<accession>A0A2Z6ZST0</accession>
<proteinExistence type="predicted"/>
<keyword evidence="2" id="KW-1185">Reference proteome</keyword>
<gene>
    <name evidence="1" type="ORF">F511_46744</name>
</gene>